<keyword evidence="1" id="KW-1133">Transmembrane helix</keyword>
<dbReference type="Proteomes" id="UP000598146">
    <property type="component" value="Unassembled WGS sequence"/>
</dbReference>
<evidence type="ECO:0000313" key="3">
    <source>
        <dbReference type="Proteomes" id="UP000598146"/>
    </source>
</evidence>
<protein>
    <submittedName>
        <fullName evidence="2">Uncharacterized protein</fullName>
    </submittedName>
</protein>
<dbReference type="EMBL" id="JADQTO010000002">
    <property type="protein sequence ID" value="MBG0560865.1"/>
    <property type="molecule type" value="Genomic_DNA"/>
</dbReference>
<comment type="caution">
    <text evidence="2">The sequence shown here is derived from an EMBL/GenBank/DDBJ whole genome shotgun (WGS) entry which is preliminary data.</text>
</comment>
<dbReference type="AlphaFoldDB" id="A0A931FW21"/>
<reference evidence="2" key="1">
    <citation type="submission" date="2020-11" db="EMBL/GenBank/DDBJ databases">
        <title>Isolation and identification of active actinomycetes.</title>
        <authorList>
            <person name="Sun X."/>
        </authorList>
    </citation>
    <scope>NUCLEOTIDE SEQUENCE</scope>
    <source>
        <strain evidence="2">NEAU-A11</strain>
    </source>
</reference>
<evidence type="ECO:0000256" key="1">
    <source>
        <dbReference type="SAM" id="Phobius"/>
    </source>
</evidence>
<organism evidence="2 3">
    <name type="scientific">Actinoplanes aureus</name>
    <dbReference type="NCBI Taxonomy" id="2792083"/>
    <lineage>
        <taxon>Bacteria</taxon>
        <taxon>Bacillati</taxon>
        <taxon>Actinomycetota</taxon>
        <taxon>Actinomycetes</taxon>
        <taxon>Micromonosporales</taxon>
        <taxon>Micromonosporaceae</taxon>
        <taxon>Actinoplanes</taxon>
    </lineage>
</organism>
<name>A0A931FW21_9ACTN</name>
<sequence>MLEPKEDEAFRGVVANLLIDDIQFARRVQRPPLRWSVLAVLLWTIAPICIVLGGWTGLIEAVLAAGYGSYLMRKRQQWVQFSANDPR</sequence>
<dbReference type="RefSeq" id="WP_196412649.1">
    <property type="nucleotide sequence ID" value="NZ_JADQTO010000002.1"/>
</dbReference>
<keyword evidence="1" id="KW-0812">Transmembrane</keyword>
<keyword evidence="3" id="KW-1185">Reference proteome</keyword>
<gene>
    <name evidence="2" type="ORF">I4J89_05235</name>
</gene>
<feature type="transmembrane region" description="Helical" evidence="1">
    <location>
        <begin position="40"/>
        <end position="67"/>
    </location>
</feature>
<evidence type="ECO:0000313" key="2">
    <source>
        <dbReference type="EMBL" id="MBG0560865.1"/>
    </source>
</evidence>
<proteinExistence type="predicted"/>
<accession>A0A931FW21</accession>
<keyword evidence="1" id="KW-0472">Membrane</keyword>